<feature type="transmembrane region" description="Helical" evidence="1">
    <location>
        <begin position="12"/>
        <end position="33"/>
    </location>
</feature>
<keyword evidence="1" id="KW-1133">Transmembrane helix</keyword>
<gene>
    <name evidence="2" type="ORF">F383_04747</name>
</gene>
<keyword evidence="3" id="KW-1185">Reference proteome</keyword>
<dbReference type="EMBL" id="KN437316">
    <property type="protein sequence ID" value="KHG26565.1"/>
    <property type="molecule type" value="Genomic_DNA"/>
</dbReference>
<evidence type="ECO:0000313" key="2">
    <source>
        <dbReference type="EMBL" id="KHG26565.1"/>
    </source>
</evidence>
<protein>
    <submittedName>
        <fullName evidence="2">Uncharacterized protein</fullName>
    </submittedName>
</protein>
<sequence length="52" mass="6206">MGMMIIHEFVVVYLFICNLLSFYAYSFFLSISLQCRLISSRITGSQRYRSHY</sequence>
<dbReference type="Proteomes" id="UP000032142">
    <property type="component" value="Unassembled WGS sequence"/>
</dbReference>
<evidence type="ECO:0000313" key="3">
    <source>
        <dbReference type="Proteomes" id="UP000032142"/>
    </source>
</evidence>
<keyword evidence="1" id="KW-0812">Transmembrane</keyword>
<name>A0A0B0PNI9_GOSAR</name>
<proteinExistence type="predicted"/>
<accession>A0A0B0PNI9</accession>
<dbReference type="AlphaFoldDB" id="A0A0B0PNI9"/>
<organism evidence="2 3">
    <name type="scientific">Gossypium arboreum</name>
    <name type="common">Tree cotton</name>
    <name type="synonym">Gossypium nanking</name>
    <dbReference type="NCBI Taxonomy" id="29729"/>
    <lineage>
        <taxon>Eukaryota</taxon>
        <taxon>Viridiplantae</taxon>
        <taxon>Streptophyta</taxon>
        <taxon>Embryophyta</taxon>
        <taxon>Tracheophyta</taxon>
        <taxon>Spermatophyta</taxon>
        <taxon>Magnoliopsida</taxon>
        <taxon>eudicotyledons</taxon>
        <taxon>Gunneridae</taxon>
        <taxon>Pentapetalae</taxon>
        <taxon>rosids</taxon>
        <taxon>malvids</taxon>
        <taxon>Malvales</taxon>
        <taxon>Malvaceae</taxon>
        <taxon>Malvoideae</taxon>
        <taxon>Gossypium</taxon>
    </lineage>
</organism>
<evidence type="ECO:0000256" key="1">
    <source>
        <dbReference type="SAM" id="Phobius"/>
    </source>
</evidence>
<keyword evidence="1" id="KW-0472">Membrane</keyword>
<reference evidence="3" key="1">
    <citation type="submission" date="2014-09" db="EMBL/GenBank/DDBJ databases">
        <authorList>
            <person name="Mudge J."/>
            <person name="Ramaraj T."/>
            <person name="Lindquist I.E."/>
            <person name="Bharti A.K."/>
            <person name="Sundararajan A."/>
            <person name="Cameron C.T."/>
            <person name="Woodward J.E."/>
            <person name="May G.D."/>
            <person name="Brubaker C."/>
            <person name="Broadhvest J."/>
            <person name="Wilkins T.A."/>
        </authorList>
    </citation>
    <scope>NUCLEOTIDE SEQUENCE</scope>
    <source>
        <strain evidence="3">cv. AKA8401</strain>
    </source>
</reference>